<dbReference type="Proteomes" id="UP001239085">
    <property type="component" value="Unassembled WGS sequence"/>
</dbReference>
<name>A0ABU0P795_9MICO</name>
<comment type="caution">
    <text evidence="6">The sequence shown here is derived from an EMBL/GenBank/DDBJ whole genome shotgun (WGS) entry which is preliminary data.</text>
</comment>
<keyword evidence="3" id="KW-0547">Nucleotide-binding</keyword>
<dbReference type="InterPro" id="IPR003593">
    <property type="entry name" value="AAA+_ATPase"/>
</dbReference>
<dbReference type="EMBL" id="JAUSXK010000001">
    <property type="protein sequence ID" value="MDQ0643199.1"/>
    <property type="molecule type" value="Genomic_DNA"/>
</dbReference>
<evidence type="ECO:0000313" key="6">
    <source>
        <dbReference type="EMBL" id="MDQ0643199.1"/>
    </source>
</evidence>
<gene>
    <name evidence="6" type="ORF">QFZ46_001359</name>
</gene>
<dbReference type="InterPro" id="IPR027417">
    <property type="entry name" value="P-loop_NTPase"/>
</dbReference>
<dbReference type="GO" id="GO:0005524">
    <property type="term" value="F:ATP binding"/>
    <property type="evidence" value="ECO:0007669"/>
    <property type="project" value="UniProtKB-KW"/>
</dbReference>
<evidence type="ECO:0000313" key="7">
    <source>
        <dbReference type="Proteomes" id="UP001239085"/>
    </source>
</evidence>
<dbReference type="Gene3D" id="3.40.50.300">
    <property type="entry name" value="P-loop containing nucleotide triphosphate hydrolases"/>
    <property type="match status" value="1"/>
</dbReference>
<accession>A0ABU0P795</accession>
<keyword evidence="7" id="KW-1185">Reference proteome</keyword>
<evidence type="ECO:0000256" key="3">
    <source>
        <dbReference type="ARBA" id="ARBA00022741"/>
    </source>
</evidence>
<organism evidence="6 7">
    <name type="scientific">Microbacterium murale</name>
    <dbReference type="NCBI Taxonomy" id="1081040"/>
    <lineage>
        <taxon>Bacteria</taxon>
        <taxon>Bacillati</taxon>
        <taxon>Actinomycetota</taxon>
        <taxon>Actinomycetes</taxon>
        <taxon>Micrococcales</taxon>
        <taxon>Microbacteriaceae</taxon>
        <taxon>Microbacterium</taxon>
    </lineage>
</organism>
<evidence type="ECO:0000256" key="1">
    <source>
        <dbReference type="ARBA" id="ARBA00005417"/>
    </source>
</evidence>
<dbReference type="PANTHER" id="PTHR43335">
    <property type="entry name" value="ABC TRANSPORTER, ATP-BINDING PROTEIN"/>
    <property type="match status" value="1"/>
</dbReference>
<dbReference type="SMART" id="SM00382">
    <property type="entry name" value="AAA"/>
    <property type="match status" value="1"/>
</dbReference>
<evidence type="ECO:0000256" key="4">
    <source>
        <dbReference type="ARBA" id="ARBA00022840"/>
    </source>
</evidence>
<dbReference type="InterPro" id="IPR003439">
    <property type="entry name" value="ABC_transporter-like_ATP-bd"/>
</dbReference>
<feature type="domain" description="ABC transporter" evidence="5">
    <location>
        <begin position="82"/>
        <end position="307"/>
    </location>
</feature>
<reference evidence="6 7" key="1">
    <citation type="submission" date="2023-07" db="EMBL/GenBank/DDBJ databases">
        <title>Comparative genomics of wheat-associated soil bacteria to identify genetic determinants of phenazine resistance.</title>
        <authorList>
            <person name="Mouncey N."/>
        </authorList>
    </citation>
    <scope>NUCLEOTIDE SEQUENCE [LARGE SCALE GENOMIC DNA]</scope>
    <source>
        <strain evidence="6 7">W2I7</strain>
    </source>
</reference>
<dbReference type="Pfam" id="PF00005">
    <property type="entry name" value="ABC_tran"/>
    <property type="match status" value="1"/>
</dbReference>
<comment type="similarity">
    <text evidence="1">Belongs to the ABC transporter superfamily.</text>
</comment>
<sequence length="388" mass="41290">MVFDMGDPFGPCPVEQDRVALTADFDAFTILTGRFLDGSSRGVAAYRARQRGGPAVPRNPAAGRYLGRTRTPTPVRSVEDMITAEGLTKRFGDKTAVQDISFTVQPGTVTGFLGPNGAGKSTTMRMIVGLDKPTSGRTTVNGKEYRRLRAPLTEVGVLLDAKAVHTGRTARNHLRAMAATHGIPASRVDEVIDLAGIGSVSRKRAGKFSLGMGQRLGIASALLGDPHTLILDEPVNGLDPEGVRWVRQFVRFAASEGRTVLLSSHLMSEMAQTADHVIVMGRGQVLADAPLDELVRAWTTTTVRVRSPRVADLASAVAGADVEIVSTSPESLEIVGLPASRIGDIAADRGIPLHELTPTNGSLEDAYLALTGESVEYRSAEYPAKELA</sequence>
<keyword evidence="4 6" id="KW-0067">ATP-binding</keyword>
<dbReference type="CDD" id="cd03268">
    <property type="entry name" value="ABC_BcrA_bacitracin_resist"/>
    <property type="match status" value="1"/>
</dbReference>
<dbReference type="PROSITE" id="PS50893">
    <property type="entry name" value="ABC_TRANSPORTER_2"/>
    <property type="match status" value="1"/>
</dbReference>
<proteinExistence type="inferred from homology"/>
<evidence type="ECO:0000259" key="5">
    <source>
        <dbReference type="PROSITE" id="PS50893"/>
    </source>
</evidence>
<evidence type="ECO:0000256" key="2">
    <source>
        <dbReference type="ARBA" id="ARBA00022448"/>
    </source>
</evidence>
<protein>
    <submittedName>
        <fullName evidence="6">ABC-2 type transport system ATP-binding protein</fullName>
    </submittedName>
</protein>
<dbReference type="SUPFAM" id="SSF52540">
    <property type="entry name" value="P-loop containing nucleoside triphosphate hydrolases"/>
    <property type="match status" value="1"/>
</dbReference>
<keyword evidence="2" id="KW-0813">Transport</keyword>
<dbReference type="PANTHER" id="PTHR43335:SF4">
    <property type="entry name" value="ABC TRANSPORTER, ATP-BINDING PROTEIN"/>
    <property type="match status" value="1"/>
</dbReference>